<dbReference type="InterPro" id="IPR011006">
    <property type="entry name" value="CheY-like_superfamily"/>
</dbReference>
<dbReference type="PROSITE" id="PS51831">
    <property type="entry name" value="HD"/>
    <property type="match status" value="1"/>
</dbReference>
<gene>
    <name evidence="6" type="ORF">MNBD_NITROSPIRAE03-717</name>
</gene>
<dbReference type="Pfam" id="PF00072">
    <property type="entry name" value="Response_reg"/>
    <property type="match status" value="1"/>
</dbReference>
<organism evidence="6">
    <name type="scientific">hydrothermal vent metagenome</name>
    <dbReference type="NCBI Taxonomy" id="652676"/>
    <lineage>
        <taxon>unclassified sequences</taxon>
        <taxon>metagenomes</taxon>
        <taxon>ecological metagenomes</taxon>
    </lineage>
</organism>
<feature type="domain" description="HD" evidence="4">
    <location>
        <begin position="322"/>
        <end position="444"/>
    </location>
</feature>
<evidence type="ECO:0000259" key="3">
    <source>
        <dbReference type="PROSITE" id="PS50110"/>
    </source>
</evidence>
<dbReference type="PROSITE" id="PS50110">
    <property type="entry name" value="RESPONSE_REGULATORY"/>
    <property type="match status" value="1"/>
</dbReference>
<dbReference type="AlphaFoldDB" id="A0A3B1DDZ4"/>
<evidence type="ECO:0000259" key="5">
    <source>
        <dbReference type="PROSITE" id="PS51832"/>
    </source>
</evidence>
<dbReference type="Pfam" id="PF13487">
    <property type="entry name" value="HD_5"/>
    <property type="match status" value="1"/>
</dbReference>
<dbReference type="PANTHER" id="PTHR45228">
    <property type="entry name" value="CYCLIC DI-GMP PHOSPHODIESTERASE TM_0186-RELATED"/>
    <property type="match status" value="1"/>
</dbReference>
<dbReference type="InterPro" id="IPR003607">
    <property type="entry name" value="HD/PDEase_dom"/>
</dbReference>
<dbReference type="PANTHER" id="PTHR45228:SF4">
    <property type="entry name" value="LIPOPROTEIN"/>
    <property type="match status" value="1"/>
</dbReference>
<dbReference type="InterPro" id="IPR003018">
    <property type="entry name" value="GAF"/>
</dbReference>
<evidence type="ECO:0000256" key="2">
    <source>
        <dbReference type="ARBA" id="ARBA00022777"/>
    </source>
</evidence>
<dbReference type="InterPro" id="IPR006674">
    <property type="entry name" value="HD_domain"/>
</dbReference>
<dbReference type="GO" id="GO:0000160">
    <property type="term" value="P:phosphorelay signal transduction system"/>
    <property type="evidence" value="ECO:0007669"/>
    <property type="project" value="InterPro"/>
</dbReference>
<protein>
    <recommendedName>
        <fullName evidence="7">Response regulator</fullName>
    </recommendedName>
</protein>
<keyword evidence="1" id="KW-0808">Transferase</keyword>
<dbReference type="EMBL" id="UOGI01000066">
    <property type="protein sequence ID" value="VAX29935.1"/>
    <property type="molecule type" value="Genomic_DNA"/>
</dbReference>
<dbReference type="Pfam" id="PF01590">
    <property type="entry name" value="GAF"/>
    <property type="match status" value="1"/>
</dbReference>
<reference evidence="6" key="1">
    <citation type="submission" date="2018-06" db="EMBL/GenBank/DDBJ databases">
        <authorList>
            <person name="Zhirakovskaya E."/>
        </authorList>
    </citation>
    <scope>NUCLEOTIDE SEQUENCE</scope>
</reference>
<dbReference type="Gene3D" id="3.40.50.2300">
    <property type="match status" value="1"/>
</dbReference>
<dbReference type="SUPFAM" id="SSF109604">
    <property type="entry name" value="HD-domain/PDEase-like"/>
    <property type="match status" value="1"/>
</dbReference>
<dbReference type="SUPFAM" id="SSF52172">
    <property type="entry name" value="CheY-like"/>
    <property type="match status" value="1"/>
</dbReference>
<dbReference type="CDD" id="cd00077">
    <property type="entry name" value="HDc"/>
    <property type="match status" value="1"/>
</dbReference>
<dbReference type="NCBIfam" id="TIGR00277">
    <property type="entry name" value="HDIG"/>
    <property type="match status" value="1"/>
</dbReference>
<dbReference type="PROSITE" id="PS51832">
    <property type="entry name" value="HD_GYP"/>
    <property type="match status" value="1"/>
</dbReference>
<dbReference type="InterPro" id="IPR001789">
    <property type="entry name" value="Sig_transdc_resp-reg_receiver"/>
</dbReference>
<dbReference type="Gene3D" id="3.30.450.40">
    <property type="match status" value="1"/>
</dbReference>
<dbReference type="GO" id="GO:0016301">
    <property type="term" value="F:kinase activity"/>
    <property type="evidence" value="ECO:0007669"/>
    <property type="project" value="UniProtKB-KW"/>
</dbReference>
<dbReference type="InterPro" id="IPR037522">
    <property type="entry name" value="HD_GYP_dom"/>
</dbReference>
<dbReference type="SUPFAM" id="SSF55781">
    <property type="entry name" value="GAF domain-like"/>
    <property type="match status" value="1"/>
</dbReference>
<dbReference type="SMART" id="SM00471">
    <property type="entry name" value="HDc"/>
    <property type="match status" value="1"/>
</dbReference>
<accession>A0A3B1DDZ4</accession>
<proteinExistence type="predicted"/>
<evidence type="ECO:0000259" key="4">
    <source>
        <dbReference type="PROSITE" id="PS51831"/>
    </source>
</evidence>
<dbReference type="CDD" id="cd17536">
    <property type="entry name" value="REC_YesN-like"/>
    <property type="match status" value="1"/>
</dbReference>
<evidence type="ECO:0008006" key="7">
    <source>
        <dbReference type="Google" id="ProtNLM"/>
    </source>
</evidence>
<feature type="domain" description="HD-GYP" evidence="5">
    <location>
        <begin position="300"/>
        <end position="489"/>
    </location>
</feature>
<dbReference type="Gene3D" id="1.10.3210.10">
    <property type="entry name" value="Hypothetical protein af1432"/>
    <property type="match status" value="1"/>
</dbReference>
<dbReference type="SMART" id="SM00448">
    <property type="entry name" value="REC"/>
    <property type="match status" value="1"/>
</dbReference>
<name>A0A3B1DDZ4_9ZZZZ</name>
<sequence length="489" mass="54564">MPRVLIVDDDKSIRSVLSDMVRAAGPYQTDIAMDGLEGLEKVSHDEYDIIFTDIKMPRMGGLEFMQEVRKQNPMIPVVVITAYSYLETAISAMKQGAADFITKPFTFNDIRHILSKVIRERELIKSFAGNGNKDAVVETLNSELYKRLQEINTLFALSIELDEIKENSSIFNRIVSMIARLLKAKRVALGLLEDGSIESRYTIGISHIEKLSLKGSVYEDIGNKTHIVLEVGQKNPFSGYPLDSEFLIIPLILNNEVLGFLSITDKTDGYKFAGEEINLALTLTHKACLRLENNALYEITYNNLINTLKTLILTVEARDSYTKQHSERVTKLSLEIADVIGCAQAEKDAIRFAGYLHDIGKIGVRDIVLLKPGGLTDKEFEEIKKHPVIGDNIVSPLGSFPLERLLIRHHHERFDGHGYPDGLQGEDIPLIARILSVADTYDSMTTTRPYRKGVDHMAAIGEIKRCSSSQFDPVVVDAFMSTSTGRGGS</sequence>
<keyword evidence="2" id="KW-0418">Kinase</keyword>
<dbReference type="InterPro" id="IPR052020">
    <property type="entry name" value="Cyclic_di-GMP/3'3'-cGAMP_PDE"/>
</dbReference>
<dbReference type="InterPro" id="IPR029016">
    <property type="entry name" value="GAF-like_dom_sf"/>
</dbReference>
<feature type="domain" description="Response regulatory" evidence="3">
    <location>
        <begin position="3"/>
        <end position="118"/>
    </location>
</feature>
<dbReference type="SMART" id="SM00065">
    <property type="entry name" value="GAF"/>
    <property type="match status" value="1"/>
</dbReference>
<evidence type="ECO:0000313" key="6">
    <source>
        <dbReference type="EMBL" id="VAX29935.1"/>
    </source>
</evidence>
<evidence type="ECO:0000256" key="1">
    <source>
        <dbReference type="ARBA" id="ARBA00022679"/>
    </source>
</evidence>
<dbReference type="InterPro" id="IPR006675">
    <property type="entry name" value="HDIG_dom"/>
</dbReference>